<evidence type="ECO:0000313" key="3">
    <source>
        <dbReference type="Proteomes" id="UP000799536"/>
    </source>
</evidence>
<feature type="region of interest" description="Disordered" evidence="1">
    <location>
        <begin position="1"/>
        <end position="20"/>
    </location>
</feature>
<evidence type="ECO:0000256" key="1">
    <source>
        <dbReference type="SAM" id="MobiDB-lite"/>
    </source>
</evidence>
<keyword evidence="3" id="KW-1185">Reference proteome</keyword>
<protein>
    <submittedName>
        <fullName evidence="2">Uncharacterized protein</fullName>
    </submittedName>
</protein>
<reference evidence="2" key="1">
    <citation type="journal article" date="2020" name="Stud. Mycol.">
        <title>101 Dothideomycetes genomes: a test case for predicting lifestyles and emergence of pathogens.</title>
        <authorList>
            <person name="Haridas S."/>
            <person name="Albert R."/>
            <person name="Binder M."/>
            <person name="Bloem J."/>
            <person name="Labutti K."/>
            <person name="Salamov A."/>
            <person name="Andreopoulos B."/>
            <person name="Baker S."/>
            <person name="Barry K."/>
            <person name="Bills G."/>
            <person name="Bluhm B."/>
            <person name="Cannon C."/>
            <person name="Castanera R."/>
            <person name="Culley D."/>
            <person name="Daum C."/>
            <person name="Ezra D."/>
            <person name="Gonzalez J."/>
            <person name="Henrissat B."/>
            <person name="Kuo A."/>
            <person name="Liang C."/>
            <person name="Lipzen A."/>
            <person name="Lutzoni F."/>
            <person name="Magnuson J."/>
            <person name="Mondo S."/>
            <person name="Nolan M."/>
            <person name="Ohm R."/>
            <person name="Pangilinan J."/>
            <person name="Park H.-J."/>
            <person name="Ramirez L."/>
            <person name="Alfaro M."/>
            <person name="Sun H."/>
            <person name="Tritt A."/>
            <person name="Yoshinaga Y."/>
            <person name="Zwiers L.-H."/>
            <person name="Turgeon B."/>
            <person name="Goodwin S."/>
            <person name="Spatafora J."/>
            <person name="Crous P."/>
            <person name="Grigoriev I."/>
        </authorList>
    </citation>
    <scope>NUCLEOTIDE SEQUENCE</scope>
    <source>
        <strain evidence="2">ATCC 74209</strain>
    </source>
</reference>
<gene>
    <name evidence="2" type="ORF">GQ43DRAFT_19675</name>
</gene>
<dbReference type="EMBL" id="ML993960">
    <property type="protein sequence ID" value="KAF2201812.1"/>
    <property type="molecule type" value="Genomic_DNA"/>
</dbReference>
<sequence>MHGSVQQPRRRDTAPGEELIPSSSFLLKKQGLDCMEQGQVNRNILGALRGLQTSFNLLLQLPQMGLVTEVRKLIEVGRSAFADMAQRMHSLRSSHPDIDVPRINILIR</sequence>
<organism evidence="2 3">
    <name type="scientific">Delitschia confertaspora ATCC 74209</name>
    <dbReference type="NCBI Taxonomy" id="1513339"/>
    <lineage>
        <taxon>Eukaryota</taxon>
        <taxon>Fungi</taxon>
        <taxon>Dikarya</taxon>
        <taxon>Ascomycota</taxon>
        <taxon>Pezizomycotina</taxon>
        <taxon>Dothideomycetes</taxon>
        <taxon>Pleosporomycetidae</taxon>
        <taxon>Pleosporales</taxon>
        <taxon>Delitschiaceae</taxon>
        <taxon>Delitschia</taxon>
    </lineage>
</organism>
<accession>A0A9P4JM37</accession>
<evidence type="ECO:0000313" key="2">
    <source>
        <dbReference type="EMBL" id="KAF2201812.1"/>
    </source>
</evidence>
<name>A0A9P4JM37_9PLEO</name>
<comment type="caution">
    <text evidence="2">The sequence shown here is derived from an EMBL/GenBank/DDBJ whole genome shotgun (WGS) entry which is preliminary data.</text>
</comment>
<proteinExistence type="predicted"/>
<dbReference type="AlphaFoldDB" id="A0A9P4JM37"/>
<dbReference type="Proteomes" id="UP000799536">
    <property type="component" value="Unassembled WGS sequence"/>
</dbReference>